<dbReference type="HOGENOM" id="CLU_001265_5_12_5"/>
<evidence type="ECO:0000256" key="6">
    <source>
        <dbReference type="SAM" id="Phobius"/>
    </source>
</evidence>
<evidence type="ECO:0000256" key="1">
    <source>
        <dbReference type="ARBA" id="ARBA00004141"/>
    </source>
</evidence>
<feature type="transmembrane region" description="Helical" evidence="6">
    <location>
        <begin position="282"/>
        <end position="301"/>
    </location>
</feature>
<dbReference type="InterPro" id="IPR011701">
    <property type="entry name" value="MFS"/>
</dbReference>
<protein>
    <submittedName>
        <fullName evidence="8">Major facilitator superfamily MFS_1</fullName>
    </submittedName>
</protein>
<dbReference type="SUPFAM" id="SSF103473">
    <property type="entry name" value="MFS general substrate transporter"/>
    <property type="match status" value="1"/>
</dbReference>
<dbReference type="GO" id="GO:0022857">
    <property type="term" value="F:transmembrane transporter activity"/>
    <property type="evidence" value="ECO:0007669"/>
    <property type="project" value="InterPro"/>
</dbReference>
<dbReference type="EMBL" id="CP000927">
    <property type="protein sequence ID" value="ABZ71989.1"/>
    <property type="molecule type" value="Genomic_DNA"/>
</dbReference>
<proteinExistence type="predicted"/>
<dbReference type="PROSITE" id="PS50850">
    <property type="entry name" value="MFS"/>
    <property type="match status" value="1"/>
</dbReference>
<dbReference type="Gene3D" id="1.20.1250.20">
    <property type="entry name" value="MFS general substrate transporter like domains"/>
    <property type="match status" value="2"/>
</dbReference>
<evidence type="ECO:0000256" key="4">
    <source>
        <dbReference type="ARBA" id="ARBA00022989"/>
    </source>
</evidence>
<accession>B0SZR6</accession>
<feature type="transmembrane region" description="Helical" evidence="6">
    <location>
        <begin position="376"/>
        <end position="396"/>
    </location>
</feature>
<sequence length="448" mass="48250">MKMKMSEDANVEMAPTVETPRRQTAAPSGARITLAMLCFVYVLNFLDRQLISILAKPIQDGLKISDGQLGLLTGFYFALFYCFIAIPIGWLADRTSRVRVLAIACALWSGATAACGLVGNYGQLVVARMMVGVGEAGGVPPSYAIISDSFPRERRTTAMAIFNLGPPIGSALGITFGASLASAFSWRIPFYVIGVIGVVAAVAVHLIVREPKRGQMDSPERSMRKDAAGAGLIATITQFFSNPLLLMASLASGAGNFITYGLLNFTTLFLMREKGMQLADVAIWYALVVGIGMSAGIYASGRIVDRFAARSKTAYAIVPAASLLLALPFFLGFAWAPTWQLSLLFLLVPMFLNSFFLSATVTFVQSEVPAERRVISGALLLLVMNFIGLGLGPTYVGMASDYFRPVHGAHALRAAYYALAPMYLIGAALFLVLARLIRRDERLHEGAL</sequence>
<keyword evidence="4 6" id="KW-1133">Transmembrane helix</keyword>
<feature type="transmembrane region" description="Helical" evidence="6">
    <location>
        <begin position="341"/>
        <end position="364"/>
    </location>
</feature>
<dbReference type="InterPro" id="IPR020846">
    <property type="entry name" value="MFS_dom"/>
</dbReference>
<dbReference type="CDD" id="cd17328">
    <property type="entry name" value="MFS_spinster_like"/>
    <property type="match status" value="1"/>
</dbReference>
<dbReference type="Pfam" id="PF07690">
    <property type="entry name" value="MFS_1"/>
    <property type="match status" value="1"/>
</dbReference>
<feature type="transmembrane region" description="Helical" evidence="6">
    <location>
        <begin position="98"/>
        <end position="121"/>
    </location>
</feature>
<dbReference type="eggNOG" id="COG2271">
    <property type="taxonomic scope" value="Bacteria"/>
</dbReference>
<dbReference type="AlphaFoldDB" id="B0SZR6"/>
<keyword evidence="5 6" id="KW-0472">Membrane</keyword>
<evidence type="ECO:0000256" key="3">
    <source>
        <dbReference type="ARBA" id="ARBA00022692"/>
    </source>
</evidence>
<evidence type="ECO:0000256" key="2">
    <source>
        <dbReference type="ARBA" id="ARBA00022448"/>
    </source>
</evidence>
<dbReference type="PANTHER" id="PTHR23505:SF79">
    <property type="entry name" value="PROTEIN SPINSTER"/>
    <property type="match status" value="1"/>
</dbReference>
<feature type="transmembrane region" description="Helical" evidence="6">
    <location>
        <begin position="188"/>
        <end position="208"/>
    </location>
</feature>
<dbReference type="PANTHER" id="PTHR23505">
    <property type="entry name" value="SPINSTER"/>
    <property type="match status" value="1"/>
</dbReference>
<keyword evidence="2" id="KW-0813">Transport</keyword>
<feature type="transmembrane region" description="Helical" evidence="6">
    <location>
        <begin position="67"/>
        <end position="92"/>
    </location>
</feature>
<feature type="transmembrane region" description="Helical" evidence="6">
    <location>
        <begin position="313"/>
        <end position="335"/>
    </location>
</feature>
<evidence type="ECO:0000313" key="8">
    <source>
        <dbReference type="EMBL" id="ABZ71989.1"/>
    </source>
</evidence>
<dbReference type="STRING" id="366602.Caul_2862"/>
<feature type="transmembrane region" description="Helical" evidence="6">
    <location>
        <begin position="160"/>
        <end position="182"/>
    </location>
</feature>
<reference evidence="8" key="1">
    <citation type="submission" date="2008-01" db="EMBL/GenBank/DDBJ databases">
        <title>Complete sequence of chromosome of Caulobacter sp. K31.</title>
        <authorList>
            <consortium name="US DOE Joint Genome Institute"/>
            <person name="Copeland A."/>
            <person name="Lucas S."/>
            <person name="Lapidus A."/>
            <person name="Barry K."/>
            <person name="Glavina del Rio T."/>
            <person name="Dalin E."/>
            <person name="Tice H."/>
            <person name="Pitluck S."/>
            <person name="Bruce D."/>
            <person name="Goodwin L."/>
            <person name="Thompson L.S."/>
            <person name="Brettin T."/>
            <person name="Detter J.C."/>
            <person name="Han C."/>
            <person name="Schmutz J."/>
            <person name="Larimer F."/>
            <person name="Land M."/>
            <person name="Hauser L."/>
            <person name="Kyrpides N."/>
            <person name="Kim E."/>
            <person name="Stephens C."/>
            <person name="Richardson P."/>
        </authorList>
    </citation>
    <scope>NUCLEOTIDE SEQUENCE [LARGE SCALE GENOMIC DNA]</scope>
    <source>
        <strain evidence="8">K31</strain>
    </source>
</reference>
<dbReference type="GO" id="GO:0016020">
    <property type="term" value="C:membrane"/>
    <property type="evidence" value="ECO:0007669"/>
    <property type="project" value="UniProtKB-SubCell"/>
</dbReference>
<feature type="transmembrane region" description="Helical" evidence="6">
    <location>
        <begin position="28"/>
        <end position="46"/>
    </location>
</feature>
<dbReference type="KEGG" id="cak:Caul_2862"/>
<keyword evidence="3 6" id="KW-0812">Transmembrane</keyword>
<dbReference type="InterPro" id="IPR036259">
    <property type="entry name" value="MFS_trans_sf"/>
</dbReference>
<feature type="transmembrane region" description="Helical" evidence="6">
    <location>
        <begin position="229"/>
        <end position="262"/>
    </location>
</feature>
<feature type="transmembrane region" description="Helical" evidence="6">
    <location>
        <begin position="416"/>
        <end position="437"/>
    </location>
</feature>
<comment type="subcellular location">
    <subcellularLocation>
        <location evidence="1">Membrane</location>
        <topology evidence="1">Multi-pass membrane protein</topology>
    </subcellularLocation>
</comment>
<evidence type="ECO:0000259" key="7">
    <source>
        <dbReference type="PROSITE" id="PS50850"/>
    </source>
</evidence>
<name>B0SZR6_CAUSK</name>
<organism evidence="8">
    <name type="scientific">Caulobacter sp. (strain K31)</name>
    <dbReference type="NCBI Taxonomy" id="366602"/>
    <lineage>
        <taxon>Bacteria</taxon>
        <taxon>Pseudomonadati</taxon>
        <taxon>Pseudomonadota</taxon>
        <taxon>Alphaproteobacteria</taxon>
        <taxon>Caulobacterales</taxon>
        <taxon>Caulobacteraceae</taxon>
        <taxon>Caulobacter</taxon>
    </lineage>
</organism>
<gene>
    <name evidence="8" type="ordered locus">Caul_2862</name>
</gene>
<feature type="domain" description="Major facilitator superfamily (MFS) profile" evidence="7">
    <location>
        <begin position="33"/>
        <end position="438"/>
    </location>
</feature>
<evidence type="ECO:0000256" key="5">
    <source>
        <dbReference type="ARBA" id="ARBA00023136"/>
    </source>
</evidence>
<dbReference type="InterPro" id="IPR044770">
    <property type="entry name" value="MFS_spinster-like"/>
</dbReference>